<dbReference type="Proteomes" id="UP000019335">
    <property type="component" value="Unassembled WGS sequence"/>
</dbReference>
<feature type="compositionally biased region" description="Polar residues" evidence="2">
    <location>
        <begin position="364"/>
        <end position="382"/>
    </location>
</feature>
<dbReference type="SMART" id="SM00799">
    <property type="entry name" value="DENN"/>
    <property type="match status" value="1"/>
</dbReference>
<dbReference type="PROSITE" id="PS51498">
    <property type="entry name" value="MABP"/>
    <property type="match status" value="1"/>
</dbReference>
<evidence type="ECO:0000256" key="1">
    <source>
        <dbReference type="ARBA" id="ARBA00022658"/>
    </source>
</evidence>
<proteinExistence type="predicted"/>
<organism evidence="5 6">
    <name type="scientific">Nannochloropsis gaditana</name>
    <dbReference type="NCBI Taxonomy" id="72520"/>
    <lineage>
        <taxon>Eukaryota</taxon>
        <taxon>Sar</taxon>
        <taxon>Stramenopiles</taxon>
        <taxon>Ochrophyta</taxon>
        <taxon>Eustigmatophyceae</taxon>
        <taxon>Eustigmatales</taxon>
        <taxon>Monodopsidaceae</taxon>
        <taxon>Nannochloropsis</taxon>
    </lineage>
</organism>
<dbReference type="InterPro" id="IPR023341">
    <property type="entry name" value="MABP"/>
</dbReference>
<dbReference type="InterPro" id="IPR037516">
    <property type="entry name" value="Tripartite_DENN"/>
</dbReference>
<feature type="domain" description="UDENN" evidence="3">
    <location>
        <begin position="200"/>
        <end position="788"/>
    </location>
</feature>
<dbReference type="Gene3D" id="3.30.450.200">
    <property type="match status" value="1"/>
</dbReference>
<keyword evidence="1" id="KW-0344">Guanine-nucleotide releasing factor</keyword>
<reference evidence="5 6" key="1">
    <citation type="journal article" date="2014" name="Mol. Plant">
        <title>Chromosome Scale Genome Assembly and Transcriptome Profiling of Nannochloropsis gaditana in Nitrogen Depletion.</title>
        <authorList>
            <person name="Corteggiani Carpinelli E."/>
            <person name="Telatin A."/>
            <person name="Vitulo N."/>
            <person name="Forcato C."/>
            <person name="D'Angelo M."/>
            <person name="Schiavon R."/>
            <person name="Vezzi A."/>
            <person name="Giacometti G.M."/>
            <person name="Morosinotto T."/>
            <person name="Valle G."/>
        </authorList>
    </citation>
    <scope>NUCLEOTIDE SEQUENCE [LARGE SCALE GENOMIC DNA]</scope>
    <source>
        <strain evidence="5 6">B-31</strain>
    </source>
</reference>
<feature type="compositionally biased region" description="Acidic residues" evidence="2">
    <location>
        <begin position="327"/>
        <end position="346"/>
    </location>
</feature>
<dbReference type="Gene3D" id="2.100.10.50">
    <property type="match status" value="1"/>
</dbReference>
<dbReference type="Gene3D" id="3.40.50.11500">
    <property type="match status" value="1"/>
</dbReference>
<feature type="compositionally biased region" description="Low complexity" evidence="2">
    <location>
        <begin position="883"/>
        <end position="900"/>
    </location>
</feature>
<feature type="compositionally biased region" description="Polar residues" evidence="2">
    <location>
        <begin position="839"/>
        <end position="851"/>
    </location>
</feature>
<dbReference type="InterPro" id="IPR051696">
    <property type="entry name" value="DENN_Domain_GEFs"/>
</dbReference>
<evidence type="ECO:0000313" key="5">
    <source>
        <dbReference type="EMBL" id="EWM22387.1"/>
    </source>
</evidence>
<feature type="domain" description="MABP" evidence="4">
    <location>
        <begin position="100"/>
        <end position="249"/>
    </location>
</feature>
<dbReference type="SMART" id="SM00800">
    <property type="entry name" value="uDENN"/>
    <property type="match status" value="1"/>
</dbReference>
<dbReference type="PROSITE" id="PS50211">
    <property type="entry name" value="DENN"/>
    <property type="match status" value="1"/>
</dbReference>
<sequence>MSANERLCDYFAVVGPKEADLENRVVQEDYSIGNLHRALEEAIVDICIVNHPREVIPFEKNYELLLKPEQVEEGLGEGGKLQLAKHRYICFRRRKHRRTTSYITEVRLVCKSQESPPQGFELIEKTVGGASGDLSRGGSQQVYLAVRYAHVDETSFRFSIPPVLADLCLCSDEKGGSAPMEYTVLPRPLSRLGLPNENIYLAYQQGPSAGLCDIPYEAYSLDWFPHEATYEDFPLPQNELPMFCFPKGVVLKHQKRNDTPMPSYFSFVFTSIDGDRVHVACLQFYELLPDRVLRALEAKQRILTVLGAFASGENPTESGGPISLGEWDSDEESVASSVDEEEEESVEAVSSTSGQAAGVETGIPKSSPSTQQSPGRRAATNHNGLISLKCKERALSKSISTGTELPRQSSLTGVPVSKSFKPAGRSDHALFAPKCICIISHWPFYRALRSFLQQIYRISLSPSRVPLERYIAYFTHYMPLPPPGQHVLNLHLDLGMQDRIENSTLAPITLHLPDTRSLPLMDLDYEAPFRCLSLDNVLKIFVLLLMEERLLFMSSSTSLLTEVTETILTLLFPLEWTSCYIPRLPNKLTEILDAPGSFLIGIYIEGTTDSWVLPQLSDPLFVVDLDHDCIIDAENKDYTTAMENMPILEALREKLRTELDRTGVTVKSAEALREGDSAFELPAVPGSQVEDGPAMKLELNVDIVRDAFLVFMCELLGSYTRYFNSQQAQLDDTDACDMAHNGVFGAFDVSGFLATAEKTTKALLERVLLTQMFAALVQQRTDHGRGIDRLVFFETCVEELKERKDAEAAATTAGANVSLNIYYGAASNPKKRPDDRTLSTRSVPLPTTDSANGPPLLIHQAVASMLRREQLLLQQQLHMQLQSGATAPSVSPSTTSPQSACPEAALSPRQSQSSPSFFVGTLPRMIIIPGPSAEGCYTPRQSHSYLEGNASQNHTPSAMAQSRALRFSYKQFPNTLNKTWMDLPPSSLPPILLEIISRRKKSLKKGKRMILARSVSECVKDWHTVGTQIGGARDKEIYLAMQIFGIYFMCLPSRVSYKGKPLRVIMQAMGILQYILGFELEGYMDEAMWRSLLIACGRCGQASTRKIAIAIFGIMRRAGLSINALTYGQYTKALAEKDAAEFVATTTGLTLVTSGCGERGRQVPDCRTEMGTVVDETRGGIDDSPWLEERGRGWYLAACEPSAPETLKNWSVADGFKSLLAGTMKAVVSRKARERPVLQDGDAWTSGLRDPRVSAQNTTLSSITMNSAGVIGMWVVCLCVKCEYMPLDEEIMTLRQEQAVDDQTNHLLLCPKCETPLMPRLYYDIKTFKDHVMDSCSMKGEKTKADFSTQASQENILEISLSSYAESSLHSSGVSTGGNISMPTEANKHVTSKMVEPQAILEQDVSGRKRLSASNDFSPAATAWEDALSGSVAEKTAREQRGEISGLPSGTTGGDHVGYLSPFTLRMRLEKLLLEDGEMCLTRDWARTHQPELYWNLVWFTTRLSIPFPFLLDSLDPSFADAAMNSFSTTSPDRMGSNAQPTAEKAVKGYFSNTFRSIHSPGMSRQDSTERLAQFFFHEVVVVGWEGEVVRNRCEKVETMLKQRSFELRVTPPKASSNVGSYTITGAGVLPTFQLSVPSISTTMTLSEALRQQIIGVETAMAKTVEYSDAIGPLTVAQLLPNISTQELEAIEEVKRILLIEGCAGLKEAITQFFILKEKQGGWTSEASLGSPYRVFLKLAANFHIKKLHNIAPISNLMANPGLEHEYTTAVMRLGDRFVREKAGQDERQLLAELPKRDAIKFRSAFGPLY</sequence>
<name>W7T7D8_9STRA</name>
<dbReference type="InterPro" id="IPR043153">
    <property type="entry name" value="DENN_C"/>
</dbReference>
<dbReference type="EMBL" id="AZIL01002193">
    <property type="protein sequence ID" value="EWM22387.1"/>
    <property type="molecule type" value="Genomic_DNA"/>
</dbReference>
<protein>
    <submittedName>
        <fullName evidence="5">UDENN</fullName>
    </submittedName>
</protein>
<dbReference type="InterPro" id="IPR005113">
    <property type="entry name" value="uDENN_dom"/>
</dbReference>
<dbReference type="PANTHER" id="PTHR12296">
    <property type="entry name" value="DENN DOMAIN-CONTAINING PROTEIN 4"/>
    <property type="match status" value="1"/>
</dbReference>
<evidence type="ECO:0000259" key="4">
    <source>
        <dbReference type="PROSITE" id="PS51498"/>
    </source>
</evidence>
<dbReference type="GO" id="GO:0005085">
    <property type="term" value="F:guanyl-nucleotide exchange factor activity"/>
    <property type="evidence" value="ECO:0007669"/>
    <property type="project" value="UniProtKB-KW"/>
</dbReference>
<feature type="region of interest" description="Disordered" evidence="2">
    <location>
        <begin position="826"/>
        <end position="854"/>
    </location>
</feature>
<dbReference type="InterPro" id="IPR001194">
    <property type="entry name" value="cDENN_dom"/>
</dbReference>
<dbReference type="InterPro" id="IPR005112">
    <property type="entry name" value="dDENN_dom"/>
</dbReference>
<dbReference type="PANTHER" id="PTHR12296:SF30">
    <property type="entry name" value="DENN DOMAIN-CONTAINING PROTEIN CRAG"/>
    <property type="match status" value="1"/>
</dbReference>
<dbReference type="OrthoDB" id="6019893at2759"/>
<evidence type="ECO:0000313" key="6">
    <source>
        <dbReference type="Proteomes" id="UP000019335"/>
    </source>
</evidence>
<dbReference type="GO" id="GO:0032483">
    <property type="term" value="P:regulation of Rab protein signal transduction"/>
    <property type="evidence" value="ECO:0007669"/>
    <property type="project" value="TreeGrafter"/>
</dbReference>
<dbReference type="Pfam" id="PF02141">
    <property type="entry name" value="DENN"/>
    <property type="match status" value="1"/>
</dbReference>
<accession>W7T7D8</accession>
<dbReference type="Pfam" id="PF03456">
    <property type="entry name" value="uDENN"/>
    <property type="match status" value="1"/>
</dbReference>
<keyword evidence="6" id="KW-1185">Reference proteome</keyword>
<feature type="region of interest" description="Disordered" evidence="2">
    <location>
        <begin position="883"/>
        <end position="915"/>
    </location>
</feature>
<evidence type="ECO:0000256" key="2">
    <source>
        <dbReference type="SAM" id="MobiDB-lite"/>
    </source>
</evidence>
<evidence type="ECO:0000259" key="3">
    <source>
        <dbReference type="PROSITE" id="PS50211"/>
    </source>
</evidence>
<gene>
    <name evidence="5" type="ORF">Naga_100067g9</name>
</gene>
<feature type="region of interest" description="Disordered" evidence="2">
    <location>
        <begin position="313"/>
        <end position="382"/>
    </location>
</feature>
<dbReference type="SMART" id="SM00801">
    <property type="entry name" value="dDENN"/>
    <property type="match status" value="1"/>
</dbReference>
<dbReference type="GO" id="GO:0031410">
    <property type="term" value="C:cytoplasmic vesicle"/>
    <property type="evidence" value="ECO:0007669"/>
    <property type="project" value="TreeGrafter"/>
</dbReference>
<comment type="caution">
    <text evidence="5">The sequence shown here is derived from an EMBL/GenBank/DDBJ whole genome shotgun (WGS) entry which is preliminary data.</text>
</comment>